<dbReference type="InterPro" id="IPR050598">
    <property type="entry name" value="AminoAcid_Transporter"/>
</dbReference>
<dbReference type="RefSeq" id="XP_065676698.1">
    <property type="nucleotide sequence ID" value="XM_065820626.1"/>
</dbReference>
<keyword evidence="2 5" id="KW-0812">Transmembrane</keyword>
<dbReference type="Pfam" id="PF13520">
    <property type="entry name" value="AA_permease_2"/>
    <property type="match status" value="1"/>
</dbReference>
<evidence type="ECO:0000256" key="2">
    <source>
        <dbReference type="ARBA" id="ARBA00022692"/>
    </source>
</evidence>
<evidence type="ECO:0000256" key="3">
    <source>
        <dbReference type="ARBA" id="ARBA00022989"/>
    </source>
</evidence>
<evidence type="ECO:0000313" key="7">
    <source>
        <dbReference type="RefSeq" id="XP_065676698.1"/>
    </source>
</evidence>
<feature type="transmembrane region" description="Helical" evidence="5">
    <location>
        <begin position="416"/>
        <end position="436"/>
    </location>
</feature>
<dbReference type="Gene3D" id="1.20.1740.10">
    <property type="entry name" value="Amino acid/polyamine transporter I"/>
    <property type="match status" value="1"/>
</dbReference>
<sequence>MDSIKNFDDNARAHSSPEERCLQSPLFSQHLELDPFGENYNEDEECGENSSIGSDDGSKVGLRREVGFAGCLSLVVGVMIGSGIFASPSVVFKNAGSVGMSLVSWAGCGLICILASLCYAELGTAVHASGGEKTYLSLAFGDLAGFLYSWTAILIVKPASIAGVAMAFANYVLEPFFPGCQTEHTYLMKMVAACGIGIIVFVNCSSVRWATTIQVIFTAAKLIAILILIITGLVRLGQGFNGSFTNAFEGTSESISDIGYAFYGGLWAYDGWNNLNYVTEELKNPTRDLPLAIMIGIPLVTGCYVMVNIAYLTVLTSAEIASSNAVAVTLAHQLYGVMAWIIPVFVACSTFGAANGSAFTSGRLVYVSAREGHMPILLAMVHTKRHTPVPALIFTCGIGILMLIPESSNFSSLLNYFNFAAWTFYGATIAALLWLRYKQPDLKRPYKVFIGIPIVVLLCAVYLVVAPFYNYPVNSSYCLIFILFGIPVYFAFVKYKITPVCLVRLIDKVTRKIQILADLAMPDVIIEEVEKHEKA</sequence>
<evidence type="ECO:0000313" key="6">
    <source>
        <dbReference type="Proteomes" id="UP001652625"/>
    </source>
</evidence>
<feature type="transmembrane region" description="Helical" evidence="5">
    <location>
        <begin position="448"/>
        <end position="468"/>
    </location>
</feature>
<dbReference type="PANTHER" id="PTHR11785">
    <property type="entry name" value="AMINO ACID TRANSPORTER"/>
    <property type="match status" value="1"/>
</dbReference>
<dbReference type="Proteomes" id="UP001652625">
    <property type="component" value="Chromosome 15"/>
</dbReference>
<feature type="transmembrane region" description="Helical" evidence="5">
    <location>
        <begin position="98"/>
        <end position="122"/>
    </location>
</feature>
<feature type="transmembrane region" description="Helical" evidence="5">
    <location>
        <begin position="190"/>
        <end position="209"/>
    </location>
</feature>
<feature type="transmembrane region" description="Helical" evidence="5">
    <location>
        <begin position="66"/>
        <end position="86"/>
    </location>
</feature>
<gene>
    <name evidence="7" type="primary">LOC136092411</name>
</gene>
<feature type="transmembrane region" description="Helical" evidence="5">
    <location>
        <begin position="215"/>
        <end position="234"/>
    </location>
</feature>
<organism evidence="6 7">
    <name type="scientific">Hydra vulgaris</name>
    <name type="common">Hydra</name>
    <name type="synonym">Hydra attenuata</name>
    <dbReference type="NCBI Taxonomy" id="6087"/>
    <lineage>
        <taxon>Eukaryota</taxon>
        <taxon>Metazoa</taxon>
        <taxon>Cnidaria</taxon>
        <taxon>Hydrozoa</taxon>
        <taxon>Hydroidolina</taxon>
        <taxon>Anthoathecata</taxon>
        <taxon>Aplanulata</taxon>
        <taxon>Hydridae</taxon>
        <taxon>Hydra</taxon>
    </lineage>
</organism>
<comment type="subcellular location">
    <subcellularLocation>
        <location evidence="1">Membrane</location>
        <topology evidence="1">Multi-pass membrane protein</topology>
    </subcellularLocation>
</comment>
<proteinExistence type="predicted"/>
<evidence type="ECO:0000256" key="4">
    <source>
        <dbReference type="ARBA" id="ARBA00023136"/>
    </source>
</evidence>
<keyword evidence="6" id="KW-1185">Reference proteome</keyword>
<feature type="transmembrane region" description="Helical" evidence="5">
    <location>
        <begin position="474"/>
        <end position="492"/>
    </location>
</feature>
<keyword evidence="3 5" id="KW-1133">Transmembrane helix</keyword>
<name>A0ABM4DQ38_HYDVU</name>
<evidence type="ECO:0000256" key="1">
    <source>
        <dbReference type="ARBA" id="ARBA00004141"/>
    </source>
</evidence>
<accession>A0ABM4DQ38</accession>
<reference evidence="7" key="1">
    <citation type="submission" date="2025-08" db="UniProtKB">
        <authorList>
            <consortium name="RefSeq"/>
        </authorList>
    </citation>
    <scope>IDENTIFICATION</scope>
</reference>
<dbReference type="PANTHER" id="PTHR11785:SF512">
    <property type="entry name" value="SOBREMESA, ISOFORM B"/>
    <property type="match status" value="1"/>
</dbReference>
<feature type="transmembrane region" description="Helical" evidence="5">
    <location>
        <begin position="334"/>
        <end position="354"/>
    </location>
</feature>
<feature type="transmembrane region" description="Helical" evidence="5">
    <location>
        <begin position="291"/>
        <end position="314"/>
    </location>
</feature>
<keyword evidence="4 5" id="KW-0472">Membrane</keyword>
<evidence type="ECO:0000256" key="5">
    <source>
        <dbReference type="SAM" id="Phobius"/>
    </source>
</evidence>
<protein>
    <submittedName>
        <fullName evidence="7">B(0,+)-type amino acid transporter 1-like</fullName>
    </submittedName>
</protein>
<dbReference type="GeneID" id="136092411"/>
<dbReference type="PIRSF" id="PIRSF006060">
    <property type="entry name" value="AA_transporter"/>
    <property type="match status" value="1"/>
</dbReference>
<dbReference type="InterPro" id="IPR002293">
    <property type="entry name" value="AA/rel_permease1"/>
</dbReference>